<feature type="binding site" evidence="10">
    <location>
        <begin position="197"/>
        <end position="198"/>
    </location>
    <ligand>
        <name>substrate</name>
    </ligand>
</feature>
<dbReference type="GO" id="GO:0035870">
    <property type="term" value="F:dITP diphosphatase activity"/>
    <property type="evidence" value="ECO:0007669"/>
    <property type="project" value="UniProtKB-UniRule"/>
</dbReference>
<evidence type="ECO:0000256" key="7">
    <source>
        <dbReference type="ARBA" id="ARBA00023080"/>
    </source>
</evidence>
<dbReference type="InterPro" id="IPR020922">
    <property type="entry name" value="dITP/XTP_pyrophosphatase"/>
</dbReference>
<dbReference type="GO" id="GO:0017111">
    <property type="term" value="F:ribonucleoside triphosphate phosphatase activity"/>
    <property type="evidence" value="ECO:0007669"/>
    <property type="project" value="InterPro"/>
</dbReference>
<comment type="similarity">
    <text evidence="1 10 11">Belongs to the HAM1 NTPase family.</text>
</comment>
<comment type="caution">
    <text evidence="12">The sequence shown here is derived from an EMBL/GenBank/DDBJ whole genome shotgun (WGS) entry which is preliminary data.</text>
</comment>
<dbReference type="GO" id="GO:0000166">
    <property type="term" value="F:nucleotide binding"/>
    <property type="evidence" value="ECO:0007669"/>
    <property type="project" value="UniProtKB-KW"/>
</dbReference>
<organism evidence="12 13">
    <name type="scientific">Nostocoides japonicum T1-X7</name>
    <dbReference type="NCBI Taxonomy" id="1194083"/>
    <lineage>
        <taxon>Bacteria</taxon>
        <taxon>Bacillati</taxon>
        <taxon>Actinomycetota</taxon>
        <taxon>Actinomycetes</taxon>
        <taxon>Micrococcales</taxon>
        <taxon>Intrasporangiaceae</taxon>
        <taxon>Nostocoides</taxon>
    </lineage>
</organism>
<evidence type="ECO:0000256" key="11">
    <source>
        <dbReference type="RuleBase" id="RU003781"/>
    </source>
</evidence>
<dbReference type="GO" id="GO:0046872">
    <property type="term" value="F:metal ion binding"/>
    <property type="evidence" value="ECO:0007669"/>
    <property type="project" value="UniProtKB-KW"/>
</dbReference>
<name>A0A077M3M3_9MICO</name>
<keyword evidence="7 10" id="KW-0546">Nucleotide metabolism</keyword>
<keyword evidence="3 10" id="KW-0479">Metal-binding</keyword>
<feature type="binding site" evidence="10">
    <location>
        <position position="79"/>
    </location>
    <ligand>
        <name>substrate</name>
    </ligand>
</feature>
<dbReference type="NCBIfam" id="TIGR00042">
    <property type="entry name" value="RdgB/HAM1 family non-canonical purine NTP pyrophosphatase"/>
    <property type="match status" value="1"/>
</dbReference>
<dbReference type="OrthoDB" id="9807456at2"/>
<evidence type="ECO:0000256" key="10">
    <source>
        <dbReference type="HAMAP-Rule" id="MF_01405"/>
    </source>
</evidence>
<comment type="caution">
    <text evidence="10">Lacks conserved residue(s) required for the propagation of feature annotation.</text>
</comment>
<dbReference type="SUPFAM" id="SSF52972">
    <property type="entry name" value="ITPase-like"/>
    <property type="match status" value="1"/>
</dbReference>
<evidence type="ECO:0000256" key="3">
    <source>
        <dbReference type="ARBA" id="ARBA00022723"/>
    </source>
</evidence>
<evidence type="ECO:0000256" key="2">
    <source>
        <dbReference type="ARBA" id="ARBA00011738"/>
    </source>
</evidence>
<dbReference type="EC" id="3.6.1.66" evidence="10"/>
<feature type="binding site" evidence="10">
    <location>
        <position position="192"/>
    </location>
    <ligand>
        <name>substrate</name>
    </ligand>
</feature>
<comment type="catalytic activity">
    <reaction evidence="9 10">
        <text>XTP + H2O = XMP + diphosphate + H(+)</text>
        <dbReference type="Rhea" id="RHEA:28610"/>
        <dbReference type="ChEBI" id="CHEBI:15377"/>
        <dbReference type="ChEBI" id="CHEBI:15378"/>
        <dbReference type="ChEBI" id="CHEBI:33019"/>
        <dbReference type="ChEBI" id="CHEBI:57464"/>
        <dbReference type="ChEBI" id="CHEBI:61314"/>
        <dbReference type="EC" id="3.6.1.66"/>
    </reaction>
</comment>
<comment type="catalytic activity">
    <reaction evidence="10">
        <text>ITP + H2O = IMP + diphosphate + H(+)</text>
        <dbReference type="Rhea" id="RHEA:29399"/>
        <dbReference type="ChEBI" id="CHEBI:15377"/>
        <dbReference type="ChEBI" id="CHEBI:15378"/>
        <dbReference type="ChEBI" id="CHEBI:33019"/>
        <dbReference type="ChEBI" id="CHEBI:58053"/>
        <dbReference type="ChEBI" id="CHEBI:61402"/>
        <dbReference type="EC" id="3.6.1.66"/>
    </reaction>
</comment>
<evidence type="ECO:0000256" key="1">
    <source>
        <dbReference type="ARBA" id="ARBA00008023"/>
    </source>
</evidence>
<dbReference type="Proteomes" id="UP000035721">
    <property type="component" value="Unassembled WGS sequence"/>
</dbReference>
<feature type="binding site" evidence="10">
    <location>
        <begin position="12"/>
        <end position="17"/>
    </location>
    <ligand>
        <name>substrate</name>
    </ligand>
</feature>
<dbReference type="GO" id="GO:0005829">
    <property type="term" value="C:cytosol"/>
    <property type="evidence" value="ECO:0007669"/>
    <property type="project" value="TreeGrafter"/>
</dbReference>
<dbReference type="RefSeq" id="WP_048550928.1">
    <property type="nucleotide sequence ID" value="NZ_HF570958.1"/>
</dbReference>
<comment type="catalytic activity">
    <reaction evidence="8 10">
        <text>dITP + H2O = dIMP + diphosphate + H(+)</text>
        <dbReference type="Rhea" id="RHEA:28342"/>
        <dbReference type="ChEBI" id="CHEBI:15377"/>
        <dbReference type="ChEBI" id="CHEBI:15378"/>
        <dbReference type="ChEBI" id="CHEBI:33019"/>
        <dbReference type="ChEBI" id="CHEBI:61194"/>
        <dbReference type="ChEBI" id="CHEBI:61382"/>
        <dbReference type="EC" id="3.6.1.66"/>
    </reaction>
</comment>
<feature type="binding site" evidence="10">
    <location>
        <begin position="169"/>
        <end position="172"/>
    </location>
    <ligand>
        <name>substrate</name>
    </ligand>
</feature>
<comment type="cofactor">
    <cofactor evidence="10">
        <name>Mg(2+)</name>
        <dbReference type="ChEBI" id="CHEBI:18420"/>
    </cofactor>
    <text evidence="10">Binds 1 Mg(2+) ion per subunit.</text>
</comment>
<dbReference type="FunFam" id="3.90.950.10:FF:000001">
    <property type="entry name" value="dITP/XTP pyrophosphatase"/>
    <property type="match status" value="1"/>
</dbReference>
<keyword evidence="4 10" id="KW-0547">Nucleotide-binding</keyword>
<evidence type="ECO:0000256" key="5">
    <source>
        <dbReference type="ARBA" id="ARBA00022801"/>
    </source>
</evidence>
<keyword evidence="5 10" id="KW-0378">Hydrolase</keyword>
<evidence type="ECO:0000313" key="13">
    <source>
        <dbReference type="Proteomes" id="UP000035721"/>
    </source>
</evidence>
<dbReference type="InterPro" id="IPR029001">
    <property type="entry name" value="ITPase-like_fam"/>
</dbReference>
<dbReference type="PANTHER" id="PTHR11067:SF9">
    <property type="entry name" value="INOSINE TRIPHOSPHATE PYROPHOSPHATASE"/>
    <property type="match status" value="1"/>
</dbReference>
<gene>
    <name evidence="12" type="ORF">BN12_340014</name>
</gene>
<dbReference type="HAMAP" id="MF_01405">
    <property type="entry name" value="Non_canon_purine_NTPase"/>
    <property type="match status" value="1"/>
</dbReference>
<protein>
    <recommendedName>
        <fullName evidence="10">dITP/XTP pyrophosphatase</fullName>
        <ecNumber evidence="10">3.6.1.66</ecNumber>
    </recommendedName>
    <alternativeName>
        <fullName evidence="10">Non-canonical purine NTP pyrophosphatase</fullName>
    </alternativeName>
    <alternativeName>
        <fullName evidence="10">Non-standard purine NTP pyrophosphatase</fullName>
    </alternativeName>
    <alternativeName>
        <fullName evidence="10">Nucleoside-triphosphate diphosphatase</fullName>
    </alternativeName>
    <alternativeName>
        <fullName evidence="10">Nucleoside-triphosphate pyrophosphatase</fullName>
        <shortName evidence="10">NTPase</shortName>
    </alternativeName>
</protein>
<evidence type="ECO:0000256" key="8">
    <source>
        <dbReference type="ARBA" id="ARBA00051875"/>
    </source>
</evidence>
<evidence type="ECO:0000256" key="4">
    <source>
        <dbReference type="ARBA" id="ARBA00022741"/>
    </source>
</evidence>
<evidence type="ECO:0000256" key="9">
    <source>
        <dbReference type="ARBA" id="ARBA00052017"/>
    </source>
</evidence>
<dbReference type="GO" id="GO:0036220">
    <property type="term" value="F:ITP diphosphatase activity"/>
    <property type="evidence" value="ECO:0007669"/>
    <property type="project" value="UniProtKB-UniRule"/>
</dbReference>
<comment type="subunit">
    <text evidence="2 10">Homodimer.</text>
</comment>
<evidence type="ECO:0000313" key="12">
    <source>
        <dbReference type="EMBL" id="CCH78774.1"/>
    </source>
</evidence>
<dbReference type="Pfam" id="PF01725">
    <property type="entry name" value="Ham1p_like"/>
    <property type="match status" value="1"/>
</dbReference>
<dbReference type="GO" id="GO:0009117">
    <property type="term" value="P:nucleotide metabolic process"/>
    <property type="evidence" value="ECO:0007669"/>
    <property type="project" value="UniProtKB-KW"/>
</dbReference>
<comment type="function">
    <text evidence="10">Pyrophosphatase that catalyzes the hydrolysis of nucleoside triphosphates to their monophosphate derivatives, with a high preference for the non-canonical purine nucleotides XTP (xanthosine triphosphate), dITP (deoxyinosine triphosphate) and ITP. Seems to function as a house-cleaning enzyme that removes non-canonical purine nucleotides from the nucleotide pool, thus preventing their incorporation into DNA/RNA and avoiding chromosomal lesions.</text>
</comment>
<feature type="active site" description="Proton acceptor" evidence="10">
    <location>
        <position position="78"/>
    </location>
</feature>
<feature type="binding site" evidence="10">
    <location>
        <position position="78"/>
    </location>
    <ligand>
        <name>Mg(2+)</name>
        <dbReference type="ChEBI" id="CHEBI:18420"/>
    </ligand>
</feature>
<reference evidence="12 13" key="1">
    <citation type="journal article" date="2013" name="ISME J.">
        <title>A metabolic model for members of the genus Tetrasphaera involved in enhanced biological phosphorus removal.</title>
        <authorList>
            <person name="Kristiansen R."/>
            <person name="Nguyen H.T.T."/>
            <person name="Saunders A.M."/>
            <person name="Nielsen J.L."/>
            <person name="Wimmer R."/>
            <person name="Le V.Q."/>
            <person name="McIlroy S.J."/>
            <person name="Petrovski S."/>
            <person name="Seviour R.J."/>
            <person name="Calteau A."/>
            <person name="Nielsen K.L."/>
            <person name="Nielsen P.H."/>
        </authorList>
    </citation>
    <scope>NUCLEOTIDE SEQUENCE [LARGE SCALE GENOMIC DNA]</scope>
    <source>
        <strain evidence="12 13">T1-X7</strain>
    </source>
</reference>
<dbReference type="InterPro" id="IPR002637">
    <property type="entry name" value="RdgB/HAM1"/>
</dbReference>
<dbReference type="EMBL" id="CAJB01000268">
    <property type="protein sequence ID" value="CCH78774.1"/>
    <property type="molecule type" value="Genomic_DNA"/>
</dbReference>
<sequence length="216" mass="23020">MTGSPRRLVLATRNEHKVHELRQILGSLVDELDLELVSASAYPEVPETPETEVTFEGNARLKAVALAAATGVPAVADDSGLAVEVLGGSPGVFSARWSGSHGGADLPRAVRDAHNLHLLLDQIADVPDEHRHAAFVCAAVLAMPDGRVAATEGRVEGTILRAPVGTNGFGYDPVFRPDGDVRTLAEYTDEEKNAISHRGNAFRAMVPVLRAHLVDR</sequence>
<dbReference type="STRING" id="1194083.BN12_340014"/>
<dbReference type="CDD" id="cd00515">
    <property type="entry name" value="HAM1"/>
    <property type="match status" value="1"/>
</dbReference>
<dbReference type="Gene3D" id="3.90.950.10">
    <property type="match status" value="1"/>
</dbReference>
<evidence type="ECO:0000256" key="6">
    <source>
        <dbReference type="ARBA" id="ARBA00022842"/>
    </source>
</evidence>
<dbReference type="GO" id="GO:0036222">
    <property type="term" value="F:XTP diphosphatase activity"/>
    <property type="evidence" value="ECO:0007669"/>
    <property type="project" value="UniProtKB-UniRule"/>
</dbReference>
<accession>A0A077M3M3</accession>
<keyword evidence="13" id="KW-1185">Reference proteome</keyword>
<dbReference type="AlphaFoldDB" id="A0A077M3M3"/>
<dbReference type="GO" id="GO:0009146">
    <property type="term" value="P:purine nucleoside triphosphate catabolic process"/>
    <property type="evidence" value="ECO:0007669"/>
    <property type="project" value="UniProtKB-UniRule"/>
</dbReference>
<proteinExistence type="inferred from homology"/>
<keyword evidence="6 10" id="KW-0460">Magnesium</keyword>
<dbReference type="PANTHER" id="PTHR11067">
    <property type="entry name" value="INOSINE TRIPHOSPHATE PYROPHOSPHATASE/HAM1 PROTEIN"/>
    <property type="match status" value="1"/>
</dbReference>